<keyword evidence="3" id="KW-1185">Reference proteome</keyword>
<feature type="region of interest" description="Disordered" evidence="1">
    <location>
        <begin position="1"/>
        <end position="23"/>
    </location>
</feature>
<dbReference type="Proteomes" id="UP001162483">
    <property type="component" value="Unassembled WGS sequence"/>
</dbReference>
<comment type="caution">
    <text evidence="2">The sequence shown here is derived from an EMBL/GenBank/DDBJ whole genome shotgun (WGS) entry which is preliminary data.</text>
</comment>
<reference evidence="2" key="1">
    <citation type="submission" date="2023-05" db="EMBL/GenBank/DDBJ databases">
        <authorList>
            <person name="Stuckert A."/>
        </authorList>
    </citation>
    <scope>NUCLEOTIDE SEQUENCE</scope>
</reference>
<organism evidence="2 3">
    <name type="scientific">Staurois parvus</name>
    <dbReference type="NCBI Taxonomy" id="386267"/>
    <lineage>
        <taxon>Eukaryota</taxon>
        <taxon>Metazoa</taxon>
        <taxon>Chordata</taxon>
        <taxon>Craniata</taxon>
        <taxon>Vertebrata</taxon>
        <taxon>Euteleostomi</taxon>
        <taxon>Amphibia</taxon>
        <taxon>Batrachia</taxon>
        <taxon>Anura</taxon>
        <taxon>Neobatrachia</taxon>
        <taxon>Ranoidea</taxon>
        <taxon>Ranidae</taxon>
        <taxon>Staurois</taxon>
    </lineage>
</organism>
<evidence type="ECO:0000256" key="1">
    <source>
        <dbReference type="SAM" id="MobiDB-lite"/>
    </source>
</evidence>
<dbReference type="EMBL" id="CATNWA010006239">
    <property type="protein sequence ID" value="CAI9551705.1"/>
    <property type="molecule type" value="Genomic_DNA"/>
</dbReference>
<proteinExistence type="predicted"/>
<protein>
    <submittedName>
        <fullName evidence="2">Uncharacterized protein</fullName>
    </submittedName>
</protein>
<dbReference type="InterPro" id="IPR029246">
    <property type="entry name" value="TALPID3"/>
</dbReference>
<feature type="non-terminal residue" evidence="2">
    <location>
        <position position="1"/>
    </location>
</feature>
<sequence>SDSPSTSQRTPKAELGPRTPSPVQLDIQLPVNMETEEEILALPGTSYEAPDFPEDDEEDEALLPMLELSGRGETNVPQYGGIPFPPPVPPLQTITDILDGNEALVNTVISWVEQEVIARVIDE</sequence>
<feature type="compositionally biased region" description="Polar residues" evidence="1">
    <location>
        <begin position="1"/>
        <end position="10"/>
    </location>
</feature>
<gene>
    <name evidence="2" type="ORF">SPARVUS_LOCUS3779542</name>
</gene>
<dbReference type="Pfam" id="PF15324">
    <property type="entry name" value="TALPID3"/>
    <property type="match status" value="1"/>
</dbReference>
<dbReference type="PANTHER" id="PTHR15721:SF2">
    <property type="entry name" value="PROTEIN TALPID3"/>
    <property type="match status" value="1"/>
</dbReference>
<dbReference type="PANTHER" id="PTHR15721">
    <property type="entry name" value="KIAA0586 PROTEIN"/>
    <property type="match status" value="1"/>
</dbReference>
<feature type="non-terminal residue" evidence="2">
    <location>
        <position position="123"/>
    </location>
</feature>
<name>A0ABN9BVE6_9NEOB</name>
<evidence type="ECO:0000313" key="3">
    <source>
        <dbReference type="Proteomes" id="UP001162483"/>
    </source>
</evidence>
<accession>A0ABN9BVE6</accession>
<evidence type="ECO:0000313" key="2">
    <source>
        <dbReference type="EMBL" id="CAI9551705.1"/>
    </source>
</evidence>